<dbReference type="InParanoid" id="A0A1S0TH19"/>
<protein>
    <submittedName>
        <fullName evidence="1">Uncharacterized protein</fullName>
    </submittedName>
</protein>
<gene>
    <name evidence="1" type="ORF">LOAG_14759</name>
</gene>
<organism evidence="1">
    <name type="scientific">Loa loa</name>
    <name type="common">Eye worm</name>
    <name type="synonym">Filaria loa</name>
    <dbReference type="NCBI Taxonomy" id="7209"/>
    <lineage>
        <taxon>Eukaryota</taxon>
        <taxon>Metazoa</taxon>
        <taxon>Ecdysozoa</taxon>
        <taxon>Nematoda</taxon>
        <taxon>Chromadorea</taxon>
        <taxon>Rhabditida</taxon>
        <taxon>Spirurina</taxon>
        <taxon>Spiruromorpha</taxon>
        <taxon>Filarioidea</taxon>
        <taxon>Onchocercidae</taxon>
        <taxon>Loa</taxon>
    </lineage>
</organism>
<dbReference type="RefSeq" id="XP_003150299.1">
    <property type="nucleotide sequence ID" value="XM_003150251.1"/>
</dbReference>
<dbReference type="AlphaFoldDB" id="A0A1S0TH19"/>
<dbReference type="GeneID" id="9952241"/>
<accession>A0A1S0TH19</accession>
<proteinExistence type="predicted"/>
<dbReference type="EMBL" id="JH713335">
    <property type="protein sequence ID" value="EFO13770.1"/>
    <property type="molecule type" value="Genomic_DNA"/>
</dbReference>
<reference evidence="1" key="1">
    <citation type="submission" date="2012-04" db="EMBL/GenBank/DDBJ databases">
        <title>The Genome Sequence of Loa loa.</title>
        <authorList>
            <consortium name="The Broad Institute Genome Sequencing Platform"/>
            <consortium name="Broad Institute Genome Sequencing Center for Infectious Disease"/>
            <person name="Nutman T.B."/>
            <person name="Fink D.L."/>
            <person name="Russ C."/>
            <person name="Young S."/>
            <person name="Zeng Q."/>
            <person name="Gargeya S."/>
            <person name="Alvarado L."/>
            <person name="Berlin A."/>
            <person name="Chapman S.B."/>
            <person name="Chen Z."/>
            <person name="Freedman E."/>
            <person name="Gellesch M."/>
            <person name="Goldberg J."/>
            <person name="Griggs A."/>
            <person name="Gujja S."/>
            <person name="Heilman E.R."/>
            <person name="Heiman D."/>
            <person name="Howarth C."/>
            <person name="Mehta T."/>
            <person name="Neiman D."/>
            <person name="Pearson M."/>
            <person name="Roberts A."/>
            <person name="Saif S."/>
            <person name="Shea T."/>
            <person name="Shenoy N."/>
            <person name="Sisk P."/>
            <person name="Stolte C."/>
            <person name="Sykes S."/>
            <person name="White J."/>
            <person name="Yandava C."/>
            <person name="Haas B."/>
            <person name="Henn M.R."/>
            <person name="Nusbaum C."/>
            <person name="Birren B."/>
        </authorList>
    </citation>
    <scope>NUCLEOTIDE SEQUENCE [LARGE SCALE GENOMIC DNA]</scope>
</reference>
<name>A0A1S0TH19_LOALO</name>
<sequence length="64" mass="6943">MAIRGWGWARAPYPGLSTAIGARAGTGASCCGCGKAELGNDFREKTVDLEQQTEQPNWFDRLIL</sequence>
<dbReference type="KEGG" id="loa:LOAG_14759"/>
<evidence type="ECO:0000313" key="1">
    <source>
        <dbReference type="EMBL" id="EFO13770.1"/>
    </source>
</evidence>
<dbReference type="CTD" id="9952241"/>